<sequence length="318" mass="35650">MSKEQFIALDLRRYDTPQKLASLNNDTASLVIEASNTGNPRVNPHHYIKRERNKVIAPGIDRRDVSEMFVRNDPLTPAGEEIRKLLLEDTENFAYVWISPPNPWPETRIDIGAKRITKSKKFEYFESYGISTTLSKDDCLKLGQLLVSVSSNNYLFPQNLDDLKSIVIKLEIPPEKDPFSYLSEIIKLPEKEIFQSILDGTAVKNKAKALKKATIVNKPIMKNLSVIYSNPFEYGAYIETEMEKAGFGMNLEKSGCGKSNITLLNTNGLNTETQTLAFGYSDEYGSLEFPCPSCGATNRRPSGQLISNCQNCGANVRC</sequence>
<proteinExistence type="predicted"/>
<protein>
    <submittedName>
        <fullName evidence="1">Uncharacterized protein</fullName>
    </submittedName>
</protein>
<evidence type="ECO:0000313" key="1">
    <source>
        <dbReference type="EMBL" id="KKP31690.1"/>
    </source>
</evidence>
<comment type="caution">
    <text evidence="1">The sequence shown here is derived from an EMBL/GenBank/DDBJ whole genome shotgun (WGS) entry which is preliminary data.</text>
</comment>
<dbReference type="EMBL" id="LBOI01000006">
    <property type="protein sequence ID" value="KKP31690.1"/>
    <property type="molecule type" value="Genomic_DNA"/>
</dbReference>
<gene>
    <name evidence="1" type="ORF">UR21_C0006G0005</name>
</gene>
<evidence type="ECO:0000313" key="2">
    <source>
        <dbReference type="Proteomes" id="UP000034803"/>
    </source>
</evidence>
<organism evidence="1 2">
    <name type="scientific">Candidatus Woesebacteria bacterium GW2011_GWC2_31_9</name>
    <dbReference type="NCBI Taxonomy" id="1618586"/>
    <lineage>
        <taxon>Bacteria</taxon>
        <taxon>Candidatus Woeseibacteriota</taxon>
    </lineage>
</organism>
<dbReference type="Proteomes" id="UP000034803">
    <property type="component" value="Unassembled WGS sequence"/>
</dbReference>
<name>A0A0G0AYS8_9BACT</name>
<dbReference type="AlphaFoldDB" id="A0A0G0AYS8"/>
<reference evidence="1 2" key="1">
    <citation type="journal article" date="2015" name="Nature">
        <title>rRNA introns, odd ribosomes, and small enigmatic genomes across a large radiation of phyla.</title>
        <authorList>
            <person name="Brown C.T."/>
            <person name="Hug L.A."/>
            <person name="Thomas B.C."/>
            <person name="Sharon I."/>
            <person name="Castelle C.J."/>
            <person name="Singh A."/>
            <person name="Wilkins M.J."/>
            <person name="Williams K.H."/>
            <person name="Banfield J.F."/>
        </authorList>
    </citation>
    <scope>NUCLEOTIDE SEQUENCE [LARGE SCALE GENOMIC DNA]</scope>
</reference>
<accession>A0A0G0AYS8</accession>